<accession>A0A485MR81</accession>
<organism evidence="2 3">
    <name type="scientific">Lynx pardinus</name>
    <name type="common">Iberian lynx</name>
    <name type="synonym">Felis pardina</name>
    <dbReference type="NCBI Taxonomy" id="191816"/>
    <lineage>
        <taxon>Eukaryota</taxon>
        <taxon>Metazoa</taxon>
        <taxon>Chordata</taxon>
        <taxon>Craniata</taxon>
        <taxon>Vertebrata</taxon>
        <taxon>Euteleostomi</taxon>
        <taxon>Mammalia</taxon>
        <taxon>Eutheria</taxon>
        <taxon>Laurasiatheria</taxon>
        <taxon>Carnivora</taxon>
        <taxon>Feliformia</taxon>
        <taxon>Felidae</taxon>
        <taxon>Felinae</taxon>
        <taxon>Lynx</taxon>
    </lineage>
</organism>
<dbReference type="EMBL" id="CAAGRJ010004343">
    <property type="protein sequence ID" value="VFV22283.1"/>
    <property type="molecule type" value="Genomic_DNA"/>
</dbReference>
<dbReference type="AlphaFoldDB" id="A0A485MR81"/>
<proteinExistence type="predicted"/>
<evidence type="ECO:0000313" key="3">
    <source>
        <dbReference type="Proteomes" id="UP000386466"/>
    </source>
</evidence>
<gene>
    <name evidence="2" type="ORF">LYPA_23C009884</name>
</gene>
<reference evidence="2 3" key="1">
    <citation type="submission" date="2019-01" db="EMBL/GenBank/DDBJ databases">
        <authorList>
            <person name="Alioto T."/>
            <person name="Alioto T."/>
        </authorList>
    </citation>
    <scope>NUCLEOTIDE SEQUENCE [LARGE SCALE GENOMIC DNA]</scope>
</reference>
<evidence type="ECO:0000313" key="2">
    <source>
        <dbReference type="EMBL" id="VFV22283.1"/>
    </source>
</evidence>
<feature type="compositionally biased region" description="Polar residues" evidence="1">
    <location>
        <begin position="25"/>
        <end position="53"/>
    </location>
</feature>
<dbReference type="Proteomes" id="UP000386466">
    <property type="component" value="Unassembled WGS sequence"/>
</dbReference>
<sequence>MPREQVRPPRGPDRHGHGMARSPASPGQPQTPSFHTASQRPASTRPPNGSCQPTDVPRQEHTSPFPALPGDTGVPGAPERCSATWATTKAGT</sequence>
<evidence type="ECO:0000256" key="1">
    <source>
        <dbReference type="SAM" id="MobiDB-lite"/>
    </source>
</evidence>
<feature type="region of interest" description="Disordered" evidence="1">
    <location>
        <begin position="1"/>
        <end position="92"/>
    </location>
</feature>
<name>A0A485MR81_LYNPA</name>
<feature type="compositionally biased region" description="Basic and acidic residues" evidence="1">
    <location>
        <begin position="1"/>
        <end position="16"/>
    </location>
</feature>
<keyword evidence="3" id="KW-1185">Reference proteome</keyword>
<protein>
    <submittedName>
        <fullName evidence="2">Uncharacterized protein</fullName>
    </submittedName>
</protein>